<proteinExistence type="predicted"/>
<accession>A0A1H7KVG8</accession>
<reference evidence="2" key="1">
    <citation type="submission" date="2016-10" db="EMBL/GenBank/DDBJ databases">
        <authorList>
            <person name="Varghese N."/>
        </authorList>
    </citation>
    <scope>NUCLEOTIDE SEQUENCE [LARGE SCALE GENOMIC DNA]</scope>
    <source>
        <strain evidence="2">ACV-9</strain>
    </source>
</reference>
<evidence type="ECO:0000313" key="1">
    <source>
        <dbReference type="EMBL" id="SEK90732.1"/>
    </source>
</evidence>
<dbReference type="AlphaFoldDB" id="A0A1H7KVG8"/>
<dbReference type="Gene3D" id="2.40.160.20">
    <property type="match status" value="1"/>
</dbReference>
<protein>
    <recommendedName>
        <fullName evidence="3">DUF3237 domain-containing protein</fullName>
    </recommendedName>
</protein>
<dbReference type="Proteomes" id="UP000182321">
    <property type="component" value="Unassembled WGS sequence"/>
</dbReference>
<name>A0A1H7KVG8_9FIRM</name>
<dbReference type="EMBL" id="FNZX01000014">
    <property type="protein sequence ID" value="SEK90732.1"/>
    <property type="molecule type" value="Genomic_DNA"/>
</dbReference>
<evidence type="ECO:0000313" key="2">
    <source>
        <dbReference type="Proteomes" id="UP000182321"/>
    </source>
</evidence>
<sequence>MKKEILTVNVKLTKFDEVKGQSGEALMIHFDGDATGEYFNGIILPGGVDTQKEIKGSARALSARYILEGKDFKGNACKIFVENNGSFDENGNIVTHPTILTDSVDLAFFETADITGTISDIPGGVQIHLWMEDSEEL</sequence>
<gene>
    <name evidence="1" type="ORF">SAMN02910377_02138</name>
</gene>
<keyword evidence="2" id="KW-1185">Reference proteome</keyword>
<organism evidence="1 2">
    <name type="scientific">Pseudobutyrivibrio ruminis</name>
    <dbReference type="NCBI Taxonomy" id="46206"/>
    <lineage>
        <taxon>Bacteria</taxon>
        <taxon>Bacillati</taxon>
        <taxon>Bacillota</taxon>
        <taxon>Clostridia</taxon>
        <taxon>Lachnospirales</taxon>
        <taxon>Lachnospiraceae</taxon>
        <taxon>Pseudobutyrivibrio</taxon>
    </lineage>
</organism>
<dbReference type="RefSeq" id="WP_074791664.1">
    <property type="nucleotide sequence ID" value="NZ_FNZX01000014.1"/>
</dbReference>
<dbReference type="Pfam" id="PF11578">
    <property type="entry name" value="DUF3237"/>
    <property type="match status" value="1"/>
</dbReference>
<evidence type="ECO:0008006" key="3">
    <source>
        <dbReference type="Google" id="ProtNLM"/>
    </source>
</evidence>